<dbReference type="EMBL" id="KN571376">
    <property type="protein sequence ID" value="KHJ83868.1"/>
    <property type="molecule type" value="Genomic_DNA"/>
</dbReference>
<protein>
    <submittedName>
        <fullName evidence="2">Uncharacterized protein</fullName>
    </submittedName>
</protein>
<sequence>ETSEIFRESSTVPWATLKEAIRQFVKGQIVQARSLHHHEICHLQCMILLPRCVLGTILLISLGLSYITYYTCSCSSMLRCKTNEELDSLEYELFGDCKCSDTSDKRVQLRDRLLNESVLPTTPIERREFMMDKCVSILDMSTELQHTVWSWLFRATEMLQDVGHKLCPSPFLGDKKGTKTKKQMAACEEYQTMLSLFNKGSIEDHYICQRTYRTMRLSRTWLILERRIDADTDV</sequence>
<keyword evidence="1" id="KW-0812">Transmembrane</keyword>
<dbReference type="Proteomes" id="UP000053660">
    <property type="component" value="Unassembled WGS sequence"/>
</dbReference>
<gene>
    <name evidence="2" type="ORF">OESDEN_16427</name>
</gene>
<keyword evidence="1" id="KW-1133">Transmembrane helix</keyword>
<name>A0A0B1SEW9_OESDE</name>
<evidence type="ECO:0000313" key="2">
    <source>
        <dbReference type="EMBL" id="KHJ83868.1"/>
    </source>
</evidence>
<feature type="transmembrane region" description="Helical" evidence="1">
    <location>
        <begin position="52"/>
        <end position="71"/>
    </location>
</feature>
<dbReference type="OrthoDB" id="5865157at2759"/>
<accession>A0A0B1SEW9</accession>
<evidence type="ECO:0000256" key="1">
    <source>
        <dbReference type="SAM" id="Phobius"/>
    </source>
</evidence>
<feature type="non-terminal residue" evidence="2">
    <location>
        <position position="1"/>
    </location>
</feature>
<proteinExistence type="predicted"/>
<keyword evidence="1" id="KW-0472">Membrane</keyword>
<keyword evidence="3" id="KW-1185">Reference proteome</keyword>
<reference evidence="2 3" key="1">
    <citation type="submission" date="2014-03" db="EMBL/GenBank/DDBJ databases">
        <title>Draft genome of the hookworm Oesophagostomum dentatum.</title>
        <authorList>
            <person name="Mitreva M."/>
        </authorList>
    </citation>
    <scope>NUCLEOTIDE SEQUENCE [LARGE SCALE GENOMIC DNA]</scope>
    <source>
        <strain evidence="2 3">OD-Hann</strain>
    </source>
</reference>
<dbReference type="AlphaFoldDB" id="A0A0B1SEW9"/>
<organism evidence="2 3">
    <name type="scientific">Oesophagostomum dentatum</name>
    <name type="common">Nodular worm</name>
    <dbReference type="NCBI Taxonomy" id="61180"/>
    <lineage>
        <taxon>Eukaryota</taxon>
        <taxon>Metazoa</taxon>
        <taxon>Ecdysozoa</taxon>
        <taxon>Nematoda</taxon>
        <taxon>Chromadorea</taxon>
        <taxon>Rhabditida</taxon>
        <taxon>Rhabditina</taxon>
        <taxon>Rhabditomorpha</taxon>
        <taxon>Strongyloidea</taxon>
        <taxon>Strongylidae</taxon>
        <taxon>Oesophagostomum</taxon>
    </lineage>
</organism>
<evidence type="ECO:0000313" key="3">
    <source>
        <dbReference type="Proteomes" id="UP000053660"/>
    </source>
</evidence>